<dbReference type="SUPFAM" id="SSF57362">
    <property type="entry name" value="BPTI-like"/>
    <property type="match status" value="4"/>
</dbReference>
<dbReference type="GO" id="GO:0004867">
    <property type="term" value="F:serine-type endopeptidase inhibitor activity"/>
    <property type="evidence" value="ECO:0007669"/>
    <property type="project" value="UniProtKB-KW"/>
</dbReference>
<dbReference type="PROSITE" id="PS50279">
    <property type="entry name" value="BPTI_KUNITZ_2"/>
    <property type="match status" value="4"/>
</dbReference>
<dbReference type="CDD" id="cd22593">
    <property type="entry name" value="Kunitz_conkunitzin"/>
    <property type="match status" value="1"/>
</dbReference>
<evidence type="ECO:0000256" key="2">
    <source>
        <dbReference type="ARBA" id="ARBA00022900"/>
    </source>
</evidence>
<reference evidence="6" key="1">
    <citation type="submission" date="2022-11" db="UniProtKB">
        <authorList>
            <consortium name="WormBaseParasite"/>
        </authorList>
    </citation>
    <scope>IDENTIFICATION</scope>
</reference>
<dbReference type="PRINTS" id="PR00759">
    <property type="entry name" value="BASICPTASE"/>
</dbReference>
<keyword evidence="3" id="KW-1015">Disulfide bond</keyword>
<dbReference type="InterPro" id="IPR020901">
    <property type="entry name" value="Prtase_inh_Kunz-CS"/>
</dbReference>
<dbReference type="PANTHER" id="PTHR46750:SF2">
    <property type="entry name" value="MANSC DOMAIN-CONTAINING PROTEIN 4"/>
    <property type="match status" value="1"/>
</dbReference>
<sequence>MSQCEQYRPGTCAPPNNANRFDSKLACEASCQNVPPCPPPLETKPGCGLVFQGLDQTTQCPIEQEMCEEAGMNCTSMQCSPGTTCTIMNGRARCMSGGKLENSNKLNKCSLLPDKGKCLASITRWYYNRQAGHCMQFAYGGCGGNLNRYNTLEQCERTCGDGGVPPCPTVTPPPVPSDCRLEGTELDTDLCPVPKIVCDRRNNCAVMHCPADSPCQMIDGLARCVKKPRDTHQLLLCSQLPDAGVGFESVQKWTYNRFTSRCEQFTYSGQGGNANRFLSKEQCEERCRGVEQCPMISVPARQPGCHYEGHETNRDTLCPQPKLVCGNERDVCADANCDPNSICQVVDGRAQCMPKEGVNGHVENEQALQLCSRLAQRGPCPAIIARWHYNRQTSRCEKFVYGGCQGNENNFETQSACERVCAGVARCPVTSALPAPVGCRHEGEELSDSLCPVPKLVCDEEEACKVCLTRESCQMTKSGAICQPATMSSLNTPLPNECELAKDSGSCDDQLPAFYFDSGAGKCLEFTYSGCQGNENRFSTLKQCERVCVAKRQCIIPPMVPPPAGCDYAISNDEEGCPIRHKLVCAHRMVIHN</sequence>
<evidence type="ECO:0000259" key="4">
    <source>
        <dbReference type="PROSITE" id="PS50279"/>
    </source>
</evidence>
<evidence type="ECO:0000256" key="3">
    <source>
        <dbReference type="ARBA" id="ARBA00023157"/>
    </source>
</evidence>
<feature type="domain" description="BPTI/Kunitz inhibitor" evidence="4">
    <location>
        <begin position="237"/>
        <end position="287"/>
    </location>
</feature>
<dbReference type="Pfam" id="PF00014">
    <property type="entry name" value="Kunitz_BPTI"/>
    <property type="match status" value="4"/>
</dbReference>
<evidence type="ECO:0000313" key="5">
    <source>
        <dbReference type="Proteomes" id="UP000887566"/>
    </source>
</evidence>
<dbReference type="InterPro" id="IPR003645">
    <property type="entry name" value="Fol_N"/>
</dbReference>
<dbReference type="GO" id="GO:0008544">
    <property type="term" value="P:epidermis development"/>
    <property type="evidence" value="ECO:0007669"/>
    <property type="project" value="TreeGrafter"/>
</dbReference>
<protein>
    <submittedName>
        <fullName evidence="6">BPTI/Kunitz inhibitor domain-containing protein</fullName>
    </submittedName>
</protein>
<dbReference type="GO" id="GO:0005886">
    <property type="term" value="C:plasma membrane"/>
    <property type="evidence" value="ECO:0007669"/>
    <property type="project" value="TreeGrafter"/>
</dbReference>
<feature type="domain" description="BPTI/Kunitz inhibitor" evidence="4">
    <location>
        <begin position="371"/>
        <end position="421"/>
    </location>
</feature>
<dbReference type="FunFam" id="4.10.410.10:FF:000020">
    <property type="entry name" value="Collagen, type VI, alpha 3"/>
    <property type="match status" value="2"/>
</dbReference>
<proteinExistence type="predicted"/>
<dbReference type="InterPro" id="IPR002223">
    <property type="entry name" value="Kunitz_BPTI"/>
</dbReference>
<keyword evidence="1" id="KW-0646">Protease inhibitor</keyword>
<dbReference type="Gene3D" id="4.10.410.10">
    <property type="entry name" value="Pancreatic trypsin inhibitor Kunitz domain"/>
    <property type="match status" value="4"/>
</dbReference>
<dbReference type="SMART" id="SM00274">
    <property type="entry name" value="FOLN"/>
    <property type="match status" value="3"/>
</dbReference>
<accession>A0A914XDA9</accession>
<dbReference type="PROSITE" id="PS00280">
    <property type="entry name" value="BPTI_KUNITZ_1"/>
    <property type="match status" value="3"/>
</dbReference>
<dbReference type="AlphaFoldDB" id="A0A914XDA9"/>
<keyword evidence="5" id="KW-1185">Reference proteome</keyword>
<dbReference type="Proteomes" id="UP000887566">
    <property type="component" value="Unplaced"/>
</dbReference>
<keyword evidence="2" id="KW-0722">Serine protease inhibitor</keyword>
<feature type="domain" description="BPTI/Kunitz inhibitor" evidence="4">
    <location>
        <begin position="109"/>
        <end position="159"/>
    </location>
</feature>
<dbReference type="CDD" id="cd00109">
    <property type="entry name" value="Kunitz-type"/>
    <property type="match status" value="3"/>
</dbReference>
<dbReference type="GO" id="GO:0030198">
    <property type="term" value="P:extracellular matrix organization"/>
    <property type="evidence" value="ECO:0007669"/>
    <property type="project" value="TreeGrafter"/>
</dbReference>
<evidence type="ECO:0000256" key="1">
    <source>
        <dbReference type="ARBA" id="ARBA00022690"/>
    </source>
</evidence>
<dbReference type="SMART" id="SM00131">
    <property type="entry name" value="KU"/>
    <property type="match status" value="4"/>
</dbReference>
<organism evidence="5 6">
    <name type="scientific">Plectus sambesii</name>
    <dbReference type="NCBI Taxonomy" id="2011161"/>
    <lineage>
        <taxon>Eukaryota</taxon>
        <taxon>Metazoa</taxon>
        <taxon>Ecdysozoa</taxon>
        <taxon>Nematoda</taxon>
        <taxon>Chromadorea</taxon>
        <taxon>Plectida</taxon>
        <taxon>Plectina</taxon>
        <taxon>Plectoidea</taxon>
        <taxon>Plectidae</taxon>
        <taxon>Plectus</taxon>
    </lineage>
</organism>
<dbReference type="PANTHER" id="PTHR46750">
    <property type="entry name" value="KUNITZ-TYPE PROTEASE INHIBITOR 1"/>
    <property type="match status" value="1"/>
</dbReference>
<dbReference type="WBParaSite" id="PSAMB.scaffold7131size8174.g29671.t1">
    <property type="protein sequence ID" value="PSAMB.scaffold7131size8174.g29671.t1"/>
    <property type="gene ID" value="PSAMB.scaffold7131size8174.g29671"/>
</dbReference>
<evidence type="ECO:0000313" key="6">
    <source>
        <dbReference type="WBParaSite" id="PSAMB.scaffold7131size8174.g29671.t1"/>
    </source>
</evidence>
<name>A0A914XDA9_9BILA</name>
<feature type="domain" description="BPTI/Kunitz inhibitor" evidence="4">
    <location>
        <begin position="498"/>
        <end position="548"/>
    </location>
</feature>
<dbReference type="GO" id="GO:0060429">
    <property type="term" value="P:epithelium development"/>
    <property type="evidence" value="ECO:0007669"/>
    <property type="project" value="TreeGrafter"/>
</dbReference>
<dbReference type="InterPro" id="IPR036880">
    <property type="entry name" value="Kunitz_BPTI_sf"/>
</dbReference>